<feature type="domain" description="Transposase IS66 central" evidence="1">
    <location>
        <begin position="1"/>
        <end position="79"/>
    </location>
</feature>
<name>A0A7X5ANE1_9GAMM</name>
<dbReference type="EMBL" id="WUTS01000027">
    <property type="protein sequence ID" value="NAW14370.1"/>
    <property type="molecule type" value="Genomic_DNA"/>
</dbReference>
<dbReference type="Pfam" id="PF13817">
    <property type="entry name" value="DDE_Tnp_IS66_C"/>
    <property type="match status" value="1"/>
</dbReference>
<protein>
    <submittedName>
        <fullName evidence="3">Transposase</fullName>
    </submittedName>
</protein>
<dbReference type="InterPro" id="IPR052344">
    <property type="entry name" value="Transposase-related"/>
</dbReference>
<comment type="caution">
    <text evidence="3">The sequence shown here is derived from an EMBL/GenBank/DDBJ whole genome shotgun (WGS) entry which is preliminary data.</text>
</comment>
<dbReference type="RefSeq" id="WP_161424442.1">
    <property type="nucleotide sequence ID" value="NZ_WUTS01000027.1"/>
</dbReference>
<sequence>RPLITQLRTWLDKSLTQVLPKSALGRALHYLDGQWQRLTRFLDDGLIPLDNNAAENAIRPFVVGRKNWLFSQTPSGAQASAAIYSLIETAKANGLSPYEYLQFVFETLPTLGEGDDLNTLLPWRWKETLPV</sequence>
<dbReference type="AlphaFoldDB" id="A0A7X5ANE1"/>
<evidence type="ECO:0000259" key="2">
    <source>
        <dbReference type="Pfam" id="PF13817"/>
    </source>
</evidence>
<dbReference type="InterPro" id="IPR039552">
    <property type="entry name" value="IS66_C"/>
</dbReference>
<accession>A0A7X5ANE1</accession>
<organism evidence="3 4">
    <name type="scientific">Halomonas icarae</name>
    <dbReference type="NCBI Taxonomy" id="2691040"/>
    <lineage>
        <taxon>Bacteria</taxon>
        <taxon>Pseudomonadati</taxon>
        <taxon>Pseudomonadota</taxon>
        <taxon>Gammaproteobacteria</taxon>
        <taxon>Oceanospirillales</taxon>
        <taxon>Halomonadaceae</taxon>
        <taxon>Halomonas</taxon>
    </lineage>
</organism>
<feature type="domain" description="Transposase IS66 C-terminal" evidence="2">
    <location>
        <begin position="85"/>
        <end position="123"/>
    </location>
</feature>
<dbReference type="InterPro" id="IPR004291">
    <property type="entry name" value="Transposase_IS66_central"/>
</dbReference>
<dbReference type="PANTHER" id="PTHR33678:SF1">
    <property type="entry name" value="BLL1576 PROTEIN"/>
    <property type="match status" value="1"/>
</dbReference>
<keyword evidence="4" id="KW-1185">Reference proteome</keyword>
<dbReference type="Pfam" id="PF03050">
    <property type="entry name" value="DDE_Tnp_IS66"/>
    <property type="match status" value="1"/>
</dbReference>
<evidence type="ECO:0000259" key="1">
    <source>
        <dbReference type="Pfam" id="PF03050"/>
    </source>
</evidence>
<reference evidence="3 4" key="1">
    <citation type="submission" date="2019-12" db="EMBL/GenBank/DDBJ databases">
        <title>Draft genome sequencing of Halomonas icarensis D1-1.</title>
        <authorList>
            <person name="Pandiyan K."/>
            <person name="Kushwaha P."/>
            <person name="Gowdham M."/>
            <person name="Chakdar H."/>
            <person name="Singh A."/>
            <person name="Kumar M."/>
            <person name="Saxena A.K."/>
        </authorList>
    </citation>
    <scope>NUCLEOTIDE SEQUENCE [LARGE SCALE GENOMIC DNA]</scope>
    <source>
        <strain evidence="3 4">D1-1</strain>
    </source>
</reference>
<evidence type="ECO:0000313" key="3">
    <source>
        <dbReference type="EMBL" id="NAW14370.1"/>
    </source>
</evidence>
<dbReference type="Proteomes" id="UP000448235">
    <property type="component" value="Unassembled WGS sequence"/>
</dbReference>
<feature type="non-terminal residue" evidence="3">
    <location>
        <position position="1"/>
    </location>
</feature>
<dbReference type="PANTHER" id="PTHR33678">
    <property type="entry name" value="BLL1576 PROTEIN"/>
    <property type="match status" value="1"/>
</dbReference>
<gene>
    <name evidence="3" type="ORF">GRB80_16200</name>
</gene>
<evidence type="ECO:0000313" key="4">
    <source>
        <dbReference type="Proteomes" id="UP000448235"/>
    </source>
</evidence>
<proteinExistence type="predicted"/>